<evidence type="ECO:0000256" key="4">
    <source>
        <dbReference type="ARBA" id="ARBA00022801"/>
    </source>
</evidence>
<dbReference type="FunFam" id="1.20.1540.10:FF:000012">
    <property type="entry name" value="Rhomboid family protein"/>
    <property type="match status" value="1"/>
</dbReference>
<dbReference type="GO" id="GO:0016020">
    <property type="term" value="C:membrane"/>
    <property type="evidence" value="ECO:0007669"/>
    <property type="project" value="UniProtKB-SubCell"/>
</dbReference>
<dbReference type="GeneID" id="63801398"/>
<dbReference type="GO" id="GO:0006465">
    <property type="term" value="P:signal peptide processing"/>
    <property type="evidence" value="ECO:0007669"/>
    <property type="project" value="TreeGrafter"/>
</dbReference>
<feature type="transmembrane region" description="Helical" evidence="7">
    <location>
        <begin position="147"/>
        <end position="167"/>
    </location>
</feature>
<proteinExistence type="inferred from homology"/>
<keyword evidence="3 7" id="KW-0812">Transmembrane</keyword>
<dbReference type="OrthoDB" id="10260614at2759"/>
<dbReference type="STRING" id="61395.A0A1Y1W2M1"/>
<feature type="transmembrane region" description="Helical" evidence="7">
    <location>
        <begin position="179"/>
        <end position="197"/>
    </location>
</feature>
<feature type="transmembrane region" description="Helical" evidence="7">
    <location>
        <begin position="117"/>
        <end position="140"/>
    </location>
</feature>
<evidence type="ECO:0000256" key="1">
    <source>
        <dbReference type="ARBA" id="ARBA00004141"/>
    </source>
</evidence>
<keyword evidence="5 7" id="KW-1133">Transmembrane helix</keyword>
<dbReference type="Proteomes" id="UP000193922">
    <property type="component" value="Unassembled WGS sequence"/>
</dbReference>
<dbReference type="Gene3D" id="1.20.1540.10">
    <property type="entry name" value="Rhomboid-like"/>
    <property type="match status" value="1"/>
</dbReference>
<organism evidence="9 10">
    <name type="scientific">Linderina pennispora</name>
    <dbReference type="NCBI Taxonomy" id="61395"/>
    <lineage>
        <taxon>Eukaryota</taxon>
        <taxon>Fungi</taxon>
        <taxon>Fungi incertae sedis</taxon>
        <taxon>Zoopagomycota</taxon>
        <taxon>Kickxellomycotina</taxon>
        <taxon>Kickxellomycetes</taxon>
        <taxon>Kickxellales</taxon>
        <taxon>Kickxellaceae</taxon>
        <taxon>Linderina</taxon>
    </lineage>
</organism>
<evidence type="ECO:0000259" key="8">
    <source>
        <dbReference type="Pfam" id="PF01694"/>
    </source>
</evidence>
<sequence length="215" mass="23827">MVACSDSWYRMSPGKRVVYAIAGINAAVFAMWQVPRLMPKMTKYFLHDPRTGRAYTLLTSTFSHREVWHFAFNTIALMSFGSAVADRMGAEQFTAFYLSAGVISSLANHVLSPLRPLAILPALGASGAVYAVVGATMMYFPNSQIALIFLPFLPFTISQAFPLLMAYDLAGAVLGWSTFAHWAHLGGGAFGMAYVQWGEKWWRELVKTVEARRLK</sequence>
<evidence type="ECO:0000256" key="2">
    <source>
        <dbReference type="ARBA" id="ARBA00009045"/>
    </source>
</evidence>
<dbReference type="GO" id="GO:0004252">
    <property type="term" value="F:serine-type endopeptidase activity"/>
    <property type="evidence" value="ECO:0007669"/>
    <property type="project" value="InterPro"/>
</dbReference>
<comment type="similarity">
    <text evidence="2">Belongs to the peptidase S54 family.</text>
</comment>
<dbReference type="PANTHER" id="PTHR43731:SF14">
    <property type="entry name" value="PRESENILIN-ASSOCIATED RHOMBOID-LIKE PROTEIN, MITOCHONDRIAL"/>
    <property type="match status" value="1"/>
</dbReference>
<dbReference type="InterPro" id="IPR050925">
    <property type="entry name" value="Rhomboid_protease_S54"/>
</dbReference>
<dbReference type="PANTHER" id="PTHR43731">
    <property type="entry name" value="RHOMBOID PROTEASE"/>
    <property type="match status" value="1"/>
</dbReference>
<dbReference type="InterPro" id="IPR035952">
    <property type="entry name" value="Rhomboid-like_sf"/>
</dbReference>
<keyword evidence="10" id="KW-1185">Reference proteome</keyword>
<feature type="domain" description="Peptidase S54 rhomboid" evidence="8">
    <location>
        <begin position="52"/>
        <end position="195"/>
    </location>
</feature>
<feature type="transmembrane region" description="Helical" evidence="7">
    <location>
        <begin position="17"/>
        <end position="34"/>
    </location>
</feature>
<name>A0A1Y1W2M1_9FUNG</name>
<gene>
    <name evidence="9" type="ORF">DL89DRAFT_225397</name>
</gene>
<accession>A0A1Y1W2M1</accession>
<dbReference type="SUPFAM" id="SSF144091">
    <property type="entry name" value="Rhomboid-like"/>
    <property type="match status" value="1"/>
</dbReference>
<evidence type="ECO:0000313" key="9">
    <source>
        <dbReference type="EMBL" id="ORX67779.1"/>
    </source>
</evidence>
<comment type="caution">
    <text evidence="9">The sequence shown here is derived from an EMBL/GenBank/DDBJ whole genome shotgun (WGS) entry which is preliminary data.</text>
</comment>
<evidence type="ECO:0000256" key="7">
    <source>
        <dbReference type="SAM" id="Phobius"/>
    </source>
</evidence>
<dbReference type="Pfam" id="PF01694">
    <property type="entry name" value="Rhomboid"/>
    <property type="match status" value="1"/>
</dbReference>
<evidence type="ECO:0000256" key="3">
    <source>
        <dbReference type="ARBA" id="ARBA00022692"/>
    </source>
</evidence>
<evidence type="ECO:0000256" key="5">
    <source>
        <dbReference type="ARBA" id="ARBA00022989"/>
    </source>
</evidence>
<evidence type="ECO:0000313" key="10">
    <source>
        <dbReference type="Proteomes" id="UP000193922"/>
    </source>
</evidence>
<evidence type="ECO:0000256" key="6">
    <source>
        <dbReference type="ARBA" id="ARBA00023136"/>
    </source>
</evidence>
<dbReference type="InterPro" id="IPR022764">
    <property type="entry name" value="Peptidase_S54_rhomboid_dom"/>
</dbReference>
<dbReference type="EMBL" id="MCFD01000011">
    <property type="protein sequence ID" value="ORX67779.1"/>
    <property type="molecule type" value="Genomic_DNA"/>
</dbReference>
<dbReference type="AlphaFoldDB" id="A0A1Y1W2M1"/>
<reference evidence="9 10" key="1">
    <citation type="submission" date="2016-07" db="EMBL/GenBank/DDBJ databases">
        <title>Pervasive Adenine N6-methylation of Active Genes in Fungi.</title>
        <authorList>
            <consortium name="DOE Joint Genome Institute"/>
            <person name="Mondo S.J."/>
            <person name="Dannebaum R.O."/>
            <person name="Kuo R.C."/>
            <person name="Labutti K."/>
            <person name="Haridas S."/>
            <person name="Kuo A."/>
            <person name="Salamov A."/>
            <person name="Ahrendt S.R."/>
            <person name="Lipzen A."/>
            <person name="Sullivan W."/>
            <person name="Andreopoulos W.B."/>
            <person name="Clum A."/>
            <person name="Lindquist E."/>
            <person name="Daum C."/>
            <person name="Ramamoorthy G.K."/>
            <person name="Gryganskyi A."/>
            <person name="Culley D."/>
            <person name="Magnuson J.K."/>
            <person name="James T.Y."/>
            <person name="O'Malley M.A."/>
            <person name="Stajich J.E."/>
            <person name="Spatafora J.W."/>
            <person name="Visel A."/>
            <person name="Grigoriev I.V."/>
        </authorList>
    </citation>
    <scope>NUCLEOTIDE SEQUENCE [LARGE SCALE GENOMIC DNA]</scope>
    <source>
        <strain evidence="9 10">ATCC 12442</strain>
    </source>
</reference>
<comment type="subcellular location">
    <subcellularLocation>
        <location evidence="1">Membrane</location>
        <topology evidence="1">Multi-pass membrane protein</topology>
    </subcellularLocation>
</comment>
<protein>
    <submittedName>
        <fullName evidence="9">Rhomboid-domain-containing protein</fullName>
    </submittedName>
</protein>
<keyword evidence="4" id="KW-0378">Hydrolase</keyword>
<keyword evidence="6 7" id="KW-0472">Membrane</keyword>
<dbReference type="RefSeq" id="XP_040741625.1">
    <property type="nucleotide sequence ID" value="XM_040884750.1"/>
</dbReference>